<name>A0ABU3I9X0_9ACTO</name>
<evidence type="ECO:0000256" key="15">
    <source>
        <dbReference type="RuleBase" id="RU003530"/>
    </source>
</evidence>
<dbReference type="PANTHER" id="PTHR10285">
    <property type="entry name" value="URIDINE KINASE"/>
    <property type="match status" value="1"/>
</dbReference>
<keyword evidence="9 14" id="KW-0547">Nucleotide-binding</keyword>
<proteinExistence type="inferred from homology"/>
<comment type="caution">
    <text evidence="17">The sequence shown here is derived from an EMBL/GenBank/DDBJ whole genome shotgun (WGS) entry which is preliminary data.</text>
</comment>
<evidence type="ECO:0000256" key="1">
    <source>
        <dbReference type="ARBA" id="ARBA00001206"/>
    </source>
</evidence>
<evidence type="ECO:0000256" key="10">
    <source>
        <dbReference type="ARBA" id="ARBA00022777"/>
    </source>
</evidence>
<dbReference type="InterPro" id="IPR027417">
    <property type="entry name" value="P-loop_NTPase"/>
</dbReference>
<keyword evidence="11 14" id="KW-0067">ATP-binding</keyword>
<evidence type="ECO:0000256" key="7">
    <source>
        <dbReference type="ARBA" id="ARBA00022490"/>
    </source>
</evidence>
<accession>A0ABU3I9X0</accession>
<dbReference type="HAMAP" id="MF_00215">
    <property type="entry name" value="Pantothen_kinase_1"/>
    <property type="match status" value="1"/>
</dbReference>
<dbReference type="GO" id="GO:0004594">
    <property type="term" value="F:pantothenate kinase activity"/>
    <property type="evidence" value="ECO:0007669"/>
    <property type="project" value="UniProtKB-EC"/>
</dbReference>
<feature type="binding site" evidence="14">
    <location>
        <begin position="93"/>
        <end position="100"/>
    </location>
    <ligand>
        <name>ATP</name>
        <dbReference type="ChEBI" id="CHEBI:30616"/>
    </ligand>
</feature>
<keyword evidence="7 14" id="KW-0963">Cytoplasm</keyword>
<dbReference type="Proteomes" id="UP001247542">
    <property type="component" value="Unassembled WGS sequence"/>
</dbReference>
<evidence type="ECO:0000256" key="13">
    <source>
        <dbReference type="ARBA" id="ARBA00032866"/>
    </source>
</evidence>
<evidence type="ECO:0000256" key="12">
    <source>
        <dbReference type="ARBA" id="ARBA00022993"/>
    </source>
</evidence>
<dbReference type="EMBL" id="JASXSX010000001">
    <property type="protein sequence ID" value="MDT3767175.1"/>
    <property type="molecule type" value="Genomic_DNA"/>
</dbReference>
<evidence type="ECO:0000256" key="9">
    <source>
        <dbReference type="ARBA" id="ARBA00022741"/>
    </source>
</evidence>
<comment type="subcellular location">
    <subcellularLocation>
        <location evidence="2 14 15">Cytoplasm</location>
    </subcellularLocation>
</comment>
<evidence type="ECO:0000256" key="6">
    <source>
        <dbReference type="ARBA" id="ARBA00015080"/>
    </source>
</evidence>
<dbReference type="InterPro" id="IPR006083">
    <property type="entry name" value="PRK/URK"/>
</dbReference>
<dbReference type="EC" id="2.7.1.33" evidence="5 14"/>
<evidence type="ECO:0000256" key="4">
    <source>
        <dbReference type="ARBA" id="ARBA00006087"/>
    </source>
</evidence>
<reference evidence="17 18" key="1">
    <citation type="submission" date="2023-06" db="EMBL/GenBank/DDBJ databases">
        <title>Draft genome sequence of Gleimia hominis type strain CCUG 57540T.</title>
        <authorList>
            <person name="Salva-Serra F."/>
            <person name="Cardew S."/>
            <person name="Jensie Markopoulos S."/>
            <person name="Ohlen M."/>
            <person name="Inganas E."/>
            <person name="Svensson-Stadler L."/>
            <person name="Moore E.R.B."/>
        </authorList>
    </citation>
    <scope>NUCLEOTIDE SEQUENCE [LARGE SCALE GENOMIC DNA]</scope>
    <source>
        <strain evidence="17 18">CCUG 57540</strain>
    </source>
</reference>
<keyword evidence="8 14" id="KW-0808">Transferase</keyword>
<keyword evidence="10 14" id="KW-0418">Kinase</keyword>
<dbReference type="InterPro" id="IPR004566">
    <property type="entry name" value="PanK"/>
</dbReference>
<keyword evidence="12 14" id="KW-0173">Coenzyme A biosynthesis</keyword>
<evidence type="ECO:0000256" key="2">
    <source>
        <dbReference type="ARBA" id="ARBA00004496"/>
    </source>
</evidence>
<comment type="similarity">
    <text evidence="4 14 15">Belongs to the prokaryotic pantothenate kinase family.</text>
</comment>
<dbReference type="Pfam" id="PF00485">
    <property type="entry name" value="PRK"/>
    <property type="match status" value="1"/>
</dbReference>
<evidence type="ECO:0000256" key="11">
    <source>
        <dbReference type="ARBA" id="ARBA00022840"/>
    </source>
</evidence>
<gene>
    <name evidence="14 17" type="primary">coaA</name>
    <name evidence="17" type="ORF">QS713_03725</name>
</gene>
<dbReference type="NCBIfam" id="TIGR00554">
    <property type="entry name" value="panK_bact"/>
    <property type="match status" value="1"/>
</dbReference>
<sequence>MKELGLSPYETFTREAWSALAKETPLPLTEAEVGRLAGIADPMDLREVDAIYRPLSALLQMYFDSQQRLAFDRRHFLHEPNRPRPPFVIGIAGSVAVGKSTTARLLVELMRRLPTIPRVQLVTTDGFLLPNRELKRRGIMNRKGFPESYDRAELLEFIAAVKAGYPRVESPIYDHTVYDIIPGEKQVTTRPDILIVEGLNVLQSARTAQGRTGVVAVSDYFDFTIYVDAQPAHIEAWYVERFLKLRSTAFTEPDSYFKNYAQLSDTEAIERARHIWKSVNLPNLEENILPTRGRADLIITKGADHRVSQLRLRRI</sequence>
<evidence type="ECO:0000256" key="5">
    <source>
        <dbReference type="ARBA" id="ARBA00012102"/>
    </source>
</evidence>
<evidence type="ECO:0000256" key="8">
    <source>
        <dbReference type="ARBA" id="ARBA00022679"/>
    </source>
</evidence>
<dbReference type="RefSeq" id="WP_313273744.1">
    <property type="nucleotide sequence ID" value="NZ_JASXSX010000001.1"/>
</dbReference>
<dbReference type="CDD" id="cd02025">
    <property type="entry name" value="PanK"/>
    <property type="match status" value="1"/>
</dbReference>
<protein>
    <recommendedName>
        <fullName evidence="6 14">Pantothenate kinase</fullName>
        <ecNumber evidence="5 14">2.7.1.33</ecNumber>
    </recommendedName>
    <alternativeName>
        <fullName evidence="13 14">Pantothenic acid kinase</fullName>
    </alternativeName>
</protein>
<comment type="pathway">
    <text evidence="3 14 15">Cofactor biosynthesis; coenzyme A biosynthesis; CoA from (R)-pantothenate: step 1/5.</text>
</comment>
<dbReference type="PIRSF" id="PIRSF000545">
    <property type="entry name" value="Pantothenate_kin"/>
    <property type="match status" value="1"/>
</dbReference>
<organism evidence="17 18">
    <name type="scientific">Gleimia hominis</name>
    <dbReference type="NCBI Taxonomy" id="595468"/>
    <lineage>
        <taxon>Bacteria</taxon>
        <taxon>Bacillati</taxon>
        <taxon>Actinomycetota</taxon>
        <taxon>Actinomycetes</taxon>
        <taxon>Actinomycetales</taxon>
        <taxon>Actinomycetaceae</taxon>
        <taxon>Gleimia</taxon>
    </lineage>
</organism>
<evidence type="ECO:0000256" key="14">
    <source>
        <dbReference type="HAMAP-Rule" id="MF_00215"/>
    </source>
</evidence>
<dbReference type="SUPFAM" id="SSF52540">
    <property type="entry name" value="P-loop containing nucleoside triphosphate hydrolases"/>
    <property type="match status" value="1"/>
</dbReference>
<keyword evidence="18" id="KW-1185">Reference proteome</keyword>
<feature type="domain" description="Phosphoribulokinase/uridine kinase" evidence="16">
    <location>
        <begin position="88"/>
        <end position="230"/>
    </location>
</feature>
<evidence type="ECO:0000259" key="16">
    <source>
        <dbReference type="Pfam" id="PF00485"/>
    </source>
</evidence>
<evidence type="ECO:0000313" key="17">
    <source>
        <dbReference type="EMBL" id="MDT3767175.1"/>
    </source>
</evidence>
<evidence type="ECO:0000256" key="3">
    <source>
        <dbReference type="ARBA" id="ARBA00005225"/>
    </source>
</evidence>
<evidence type="ECO:0000313" key="18">
    <source>
        <dbReference type="Proteomes" id="UP001247542"/>
    </source>
</evidence>
<comment type="catalytic activity">
    <reaction evidence="1 14 15">
        <text>(R)-pantothenate + ATP = (R)-4'-phosphopantothenate + ADP + H(+)</text>
        <dbReference type="Rhea" id="RHEA:16373"/>
        <dbReference type="ChEBI" id="CHEBI:10986"/>
        <dbReference type="ChEBI" id="CHEBI:15378"/>
        <dbReference type="ChEBI" id="CHEBI:29032"/>
        <dbReference type="ChEBI" id="CHEBI:30616"/>
        <dbReference type="ChEBI" id="CHEBI:456216"/>
        <dbReference type="EC" id="2.7.1.33"/>
    </reaction>
</comment>
<dbReference type="Gene3D" id="3.40.50.300">
    <property type="entry name" value="P-loop containing nucleotide triphosphate hydrolases"/>
    <property type="match status" value="1"/>
</dbReference>